<gene>
    <name evidence="2" type="ORF">SAMN05216179_0160</name>
</gene>
<organism evidence="2 3">
    <name type="scientific">Gracilibacillus kekensis</name>
    <dbReference type="NCBI Taxonomy" id="1027249"/>
    <lineage>
        <taxon>Bacteria</taxon>
        <taxon>Bacillati</taxon>
        <taxon>Bacillota</taxon>
        <taxon>Bacilli</taxon>
        <taxon>Bacillales</taxon>
        <taxon>Bacillaceae</taxon>
        <taxon>Gracilibacillus</taxon>
    </lineage>
</organism>
<dbReference type="RefSeq" id="WP_073198753.1">
    <property type="nucleotide sequence ID" value="NZ_FRCZ01000001.1"/>
</dbReference>
<dbReference type="Proteomes" id="UP000184184">
    <property type="component" value="Unassembled WGS sequence"/>
</dbReference>
<keyword evidence="1" id="KW-0812">Transmembrane</keyword>
<evidence type="ECO:0000256" key="1">
    <source>
        <dbReference type="SAM" id="Phobius"/>
    </source>
</evidence>
<keyword evidence="3" id="KW-1185">Reference proteome</keyword>
<proteinExistence type="predicted"/>
<sequence length="78" mass="8916">MMNRKDIPEELKQQLNQFEVEVPEIPQKKSFLQRIANWVHTPAKNPADMFPKTATPLAIACVPVVSLLILSLPVYFIQ</sequence>
<protein>
    <submittedName>
        <fullName evidence="2">Uncharacterized protein</fullName>
    </submittedName>
</protein>
<keyword evidence="1" id="KW-0472">Membrane</keyword>
<dbReference type="EMBL" id="FRCZ01000001">
    <property type="protein sequence ID" value="SHM44531.1"/>
    <property type="molecule type" value="Genomic_DNA"/>
</dbReference>
<evidence type="ECO:0000313" key="2">
    <source>
        <dbReference type="EMBL" id="SHM44531.1"/>
    </source>
</evidence>
<name>A0A1M7IUV3_9BACI</name>
<evidence type="ECO:0000313" key="3">
    <source>
        <dbReference type="Proteomes" id="UP000184184"/>
    </source>
</evidence>
<feature type="transmembrane region" description="Helical" evidence="1">
    <location>
        <begin position="57"/>
        <end position="77"/>
    </location>
</feature>
<dbReference type="AlphaFoldDB" id="A0A1M7IUV3"/>
<reference evidence="2 3" key="1">
    <citation type="submission" date="2016-11" db="EMBL/GenBank/DDBJ databases">
        <authorList>
            <person name="Jaros S."/>
            <person name="Januszkiewicz K."/>
            <person name="Wedrychowicz H."/>
        </authorList>
    </citation>
    <scope>NUCLEOTIDE SEQUENCE [LARGE SCALE GENOMIC DNA]</scope>
    <source>
        <strain evidence="2 3">CGMCC 1.10681</strain>
    </source>
</reference>
<dbReference type="STRING" id="1027249.SAMN05216179_0160"/>
<keyword evidence="1" id="KW-1133">Transmembrane helix</keyword>
<accession>A0A1M7IUV3</accession>